<dbReference type="AlphaFoldDB" id="A0A2J6QXQ9"/>
<proteinExistence type="predicted"/>
<protein>
    <submittedName>
        <fullName evidence="2">Uncharacterized protein</fullName>
    </submittedName>
</protein>
<organism evidence="2 3">
    <name type="scientific">Hyaloscypha variabilis (strain UAMH 11265 / GT02V1 / F)</name>
    <name type="common">Meliniomyces variabilis</name>
    <dbReference type="NCBI Taxonomy" id="1149755"/>
    <lineage>
        <taxon>Eukaryota</taxon>
        <taxon>Fungi</taxon>
        <taxon>Dikarya</taxon>
        <taxon>Ascomycota</taxon>
        <taxon>Pezizomycotina</taxon>
        <taxon>Leotiomycetes</taxon>
        <taxon>Helotiales</taxon>
        <taxon>Hyaloscyphaceae</taxon>
        <taxon>Hyaloscypha</taxon>
        <taxon>Hyaloscypha variabilis</taxon>
    </lineage>
</organism>
<reference evidence="2 3" key="1">
    <citation type="submission" date="2016-04" db="EMBL/GenBank/DDBJ databases">
        <title>A degradative enzymes factory behind the ericoid mycorrhizal symbiosis.</title>
        <authorList>
            <consortium name="DOE Joint Genome Institute"/>
            <person name="Martino E."/>
            <person name="Morin E."/>
            <person name="Grelet G."/>
            <person name="Kuo A."/>
            <person name="Kohler A."/>
            <person name="Daghino S."/>
            <person name="Barry K."/>
            <person name="Choi C."/>
            <person name="Cichocki N."/>
            <person name="Clum A."/>
            <person name="Copeland A."/>
            <person name="Hainaut M."/>
            <person name="Haridas S."/>
            <person name="Labutti K."/>
            <person name="Lindquist E."/>
            <person name="Lipzen A."/>
            <person name="Khouja H.-R."/>
            <person name="Murat C."/>
            <person name="Ohm R."/>
            <person name="Olson A."/>
            <person name="Spatafora J."/>
            <person name="Veneault-Fourrey C."/>
            <person name="Henrissat B."/>
            <person name="Grigoriev I."/>
            <person name="Martin F."/>
            <person name="Perotto S."/>
        </authorList>
    </citation>
    <scope>NUCLEOTIDE SEQUENCE [LARGE SCALE GENOMIC DNA]</scope>
    <source>
        <strain evidence="2 3">F</strain>
    </source>
</reference>
<feature type="compositionally biased region" description="Basic and acidic residues" evidence="1">
    <location>
        <begin position="255"/>
        <end position="269"/>
    </location>
</feature>
<name>A0A2J6QXQ9_HYAVF</name>
<evidence type="ECO:0000313" key="2">
    <source>
        <dbReference type="EMBL" id="PMD31053.1"/>
    </source>
</evidence>
<sequence>MCKHVFYELCSHGKFEACPKNCWSNQRVETQPKSAFCGDCAEDQELAERQMALQAQQTAHRGGGAGTGANLHHGHAVLPIHHPTLPQHVTGWEDHLTGKPEQAARAPSLATTPGIMASHSMPALATPTHRAPPATHTEKAAKLQALRGGNPRRHLGLPAHQGHASTQGAQTKKDTEQGALQHEILNERYSREQQARNQDIIAKFGAEAMEREEPKRQARGQEIIAKFGTAAQARDRERQARGQEIIAKFKAEVEARDARKREEEERERNAAGQNVLRMFEQAAREREPSLREAEE</sequence>
<keyword evidence="3" id="KW-1185">Reference proteome</keyword>
<dbReference type="Proteomes" id="UP000235786">
    <property type="component" value="Unassembled WGS sequence"/>
</dbReference>
<accession>A0A2J6QXQ9</accession>
<feature type="region of interest" description="Disordered" evidence="1">
    <location>
        <begin position="255"/>
        <end position="295"/>
    </location>
</feature>
<evidence type="ECO:0000256" key="1">
    <source>
        <dbReference type="SAM" id="MobiDB-lite"/>
    </source>
</evidence>
<evidence type="ECO:0000313" key="3">
    <source>
        <dbReference type="Proteomes" id="UP000235786"/>
    </source>
</evidence>
<feature type="region of interest" description="Disordered" evidence="1">
    <location>
        <begin position="149"/>
        <end position="175"/>
    </location>
</feature>
<gene>
    <name evidence="2" type="ORF">L207DRAFT_573132</name>
</gene>
<feature type="compositionally biased region" description="Basic and acidic residues" evidence="1">
    <location>
        <begin position="282"/>
        <end position="295"/>
    </location>
</feature>
<dbReference type="EMBL" id="KZ613964">
    <property type="protein sequence ID" value="PMD31053.1"/>
    <property type="molecule type" value="Genomic_DNA"/>
</dbReference>